<gene>
    <name evidence="1" type="ORF">HA254_07760</name>
</gene>
<name>A0A7J4IYD5_9ARCH</name>
<protein>
    <submittedName>
        <fullName evidence="1">Uncharacterized protein</fullName>
    </submittedName>
</protein>
<comment type="caution">
    <text evidence="1">The sequence shown here is derived from an EMBL/GenBank/DDBJ whole genome shotgun (WGS) entry which is preliminary data.</text>
</comment>
<accession>A0A7J4IYD5</accession>
<dbReference type="Proteomes" id="UP000565078">
    <property type="component" value="Unassembled WGS sequence"/>
</dbReference>
<dbReference type="AlphaFoldDB" id="A0A7J4IYD5"/>
<evidence type="ECO:0000313" key="2">
    <source>
        <dbReference type="Proteomes" id="UP000565078"/>
    </source>
</evidence>
<reference evidence="2" key="1">
    <citation type="journal article" date="2020" name="bioRxiv">
        <title>A rank-normalized archaeal taxonomy based on genome phylogeny resolves widespread incomplete and uneven classifications.</title>
        <authorList>
            <person name="Rinke C."/>
            <person name="Chuvochina M."/>
            <person name="Mussig A.J."/>
            <person name="Chaumeil P.-A."/>
            <person name="Waite D.W."/>
            <person name="Whitman W.B."/>
            <person name="Parks D.H."/>
            <person name="Hugenholtz P."/>
        </authorList>
    </citation>
    <scope>NUCLEOTIDE SEQUENCE [LARGE SCALE GENOMIC DNA]</scope>
</reference>
<dbReference type="EMBL" id="DUGC01000121">
    <property type="protein sequence ID" value="HIH10532.1"/>
    <property type="molecule type" value="Genomic_DNA"/>
</dbReference>
<proteinExistence type="predicted"/>
<organism evidence="1 2">
    <name type="scientific">Candidatus Iainarchaeum sp</name>
    <dbReference type="NCBI Taxonomy" id="3101447"/>
    <lineage>
        <taxon>Archaea</taxon>
        <taxon>Candidatus Iainarchaeota</taxon>
        <taxon>Candidatus Iainarchaeia</taxon>
        <taxon>Candidatus Iainarchaeales</taxon>
        <taxon>Candidatus Iainarchaeaceae</taxon>
        <taxon>Candidatus Iainarchaeum</taxon>
    </lineage>
</organism>
<evidence type="ECO:0000313" key="1">
    <source>
        <dbReference type="EMBL" id="HIH10532.1"/>
    </source>
</evidence>
<sequence length="206" mass="23892">MADKEALRKLEGLHTAETAAKELGIGRQSAINLLSRLRKEGYVTVNGGGKQPRLYRIMMRKQRPRSPGMFDIINRYSPMKLAPWYDHQVHGHYGPEEAVVDAIQAQSFRAMLASLRLFNHITDWPMLYRLATEKGIWQKVGALYDVAGMYFRERKMPLRYQHPTLKKKESLIKDYPTEMQSFLSIERKWNVAVPFRKGDIAKVMNP</sequence>